<evidence type="ECO:0000259" key="8">
    <source>
        <dbReference type="Pfam" id="PF04893"/>
    </source>
</evidence>
<evidence type="ECO:0000256" key="7">
    <source>
        <dbReference type="SAM" id="MobiDB-lite"/>
    </source>
</evidence>
<dbReference type="GO" id="GO:0000139">
    <property type="term" value="C:Golgi membrane"/>
    <property type="evidence" value="ECO:0007669"/>
    <property type="project" value="UniProtKB-SubCell"/>
</dbReference>
<evidence type="ECO:0000256" key="6">
    <source>
        <dbReference type="RuleBase" id="RU361264"/>
    </source>
</evidence>
<feature type="region of interest" description="Disordered" evidence="7">
    <location>
        <begin position="46"/>
        <end position="87"/>
    </location>
</feature>
<protein>
    <recommendedName>
        <fullName evidence="6">Protein YIP</fullName>
    </recommendedName>
</protein>
<evidence type="ECO:0000256" key="3">
    <source>
        <dbReference type="ARBA" id="ARBA00022692"/>
    </source>
</evidence>
<evidence type="ECO:0000313" key="9">
    <source>
        <dbReference type="EMBL" id="KAK3262689.1"/>
    </source>
</evidence>
<feature type="transmembrane region" description="Helical" evidence="6">
    <location>
        <begin position="158"/>
        <end position="177"/>
    </location>
</feature>
<feature type="transmembrane region" description="Helical" evidence="6">
    <location>
        <begin position="217"/>
        <end position="237"/>
    </location>
</feature>
<reference evidence="9 10" key="1">
    <citation type="journal article" date="2015" name="Genome Biol. Evol.">
        <title>Comparative Genomics of a Bacterivorous Green Alga Reveals Evolutionary Causalities and Consequences of Phago-Mixotrophic Mode of Nutrition.</title>
        <authorList>
            <person name="Burns J.A."/>
            <person name="Paasch A."/>
            <person name="Narechania A."/>
            <person name="Kim E."/>
        </authorList>
    </citation>
    <scope>NUCLEOTIDE SEQUENCE [LARGE SCALE GENOMIC DNA]</scope>
    <source>
        <strain evidence="9 10">PLY_AMNH</strain>
    </source>
</reference>
<organism evidence="9 10">
    <name type="scientific">Cymbomonas tetramitiformis</name>
    <dbReference type="NCBI Taxonomy" id="36881"/>
    <lineage>
        <taxon>Eukaryota</taxon>
        <taxon>Viridiplantae</taxon>
        <taxon>Chlorophyta</taxon>
        <taxon>Pyramimonadophyceae</taxon>
        <taxon>Pyramimonadales</taxon>
        <taxon>Pyramimonadaceae</taxon>
        <taxon>Cymbomonas</taxon>
    </lineage>
</organism>
<feature type="compositionally biased region" description="Gly residues" evidence="7">
    <location>
        <begin position="49"/>
        <end position="68"/>
    </location>
</feature>
<dbReference type="GO" id="GO:0005802">
    <property type="term" value="C:trans-Golgi network"/>
    <property type="evidence" value="ECO:0007669"/>
    <property type="project" value="TreeGrafter"/>
</dbReference>
<dbReference type="EMBL" id="LGRX02016024">
    <property type="protein sequence ID" value="KAK3262689.1"/>
    <property type="molecule type" value="Genomic_DNA"/>
</dbReference>
<keyword evidence="3 6" id="KW-0812">Transmembrane</keyword>
<keyword evidence="4 6" id="KW-1133">Transmembrane helix</keyword>
<proteinExistence type="inferred from homology"/>
<dbReference type="GO" id="GO:0006888">
    <property type="term" value="P:endoplasmic reticulum to Golgi vesicle-mediated transport"/>
    <property type="evidence" value="ECO:0007669"/>
    <property type="project" value="InterPro"/>
</dbReference>
<evidence type="ECO:0000313" key="10">
    <source>
        <dbReference type="Proteomes" id="UP001190700"/>
    </source>
</evidence>
<evidence type="ECO:0000256" key="1">
    <source>
        <dbReference type="ARBA" id="ARBA00004141"/>
    </source>
</evidence>
<sequence length="267" mass="27543">MSSVPVAFDAPPSQASASSIPFMSFDGSASNVDPYAGGFASGAPPIGTIGSGPPSGGFRSGPPSGGFRSGPPSNGFGGSWQPPPPISTSYNSFDEEPPLLEELGIDPALVFRKSLAILNPLKLDATLMDDGDLSGPLLYGLALGSCHLLVGKIQFGDILGFSVVALVGLYWLLNVLAGPDSGGIELHRVSSLAGYSLLPLVLHSALCVLMPGRSTLGSILAVVAVTWCAYAASNLLVAALPQLRDQRALVAYPCLLMYSVYALMTIY</sequence>
<feature type="domain" description="Yip1" evidence="8">
    <location>
        <begin position="120"/>
        <end position="263"/>
    </location>
</feature>
<dbReference type="GO" id="GO:0048280">
    <property type="term" value="P:vesicle fusion with Golgi apparatus"/>
    <property type="evidence" value="ECO:0007669"/>
    <property type="project" value="TreeGrafter"/>
</dbReference>
<accession>A0AAE0FMX0</accession>
<comment type="similarity">
    <text evidence="2 6">Belongs to the YIP1 family.</text>
</comment>
<comment type="caution">
    <text evidence="6">Lacks conserved residue(s) required for the propagation of feature annotation.</text>
</comment>
<comment type="subcellular location">
    <subcellularLocation>
        <location evidence="6">Golgi apparatus membrane</location>
        <topology evidence="6">Multi-pass membrane protein</topology>
    </subcellularLocation>
    <subcellularLocation>
        <location evidence="1">Membrane</location>
        <topology evidence="1">Multi-pass membrane protein</topology>
    </subcellularLocation>
</comment>
<keyword evidence="10" id="KW-1185">Reference proteome</keyword>
<dbReference type="Pfam" id="PF04893">
    <property type="entry name" value="Yip1"/>
    <property type="match status" value="1"/>
</dbReference>
<evidence type="ECO:0000256" key="5">
    <source>
        <dbReference type="ARBA" id="ARBA00023136"/>
    </source>
</evidence>
<evidence type="ECO:0000256" key="4">
    <source>
        <dbReference type="ARBA" id="ARBA00022989"/>
    </source>
</evidence>
<name>A0AAE0FMX0_9CHLO</name>
<comment type="caution">
    <text evidence="9">The sequence shown here is derived from an EMBL/GenBank/DDBJ whole genome shotgun (WGS) entry which is preliminary data.</text>
</comment>
<feature type="transmembrane region" description="Helical" evidence="6">
    <location>
        <begin position="249"/>
        <end position="266"/>
    </location>
</feature>
<feature type="transmembrane region" description="Helical" evidence="6">
    <location>
        <begin position="189"/>
        <end position="211"/>
    </location>
</feature>
<gene>
    <name evidence="9" type="ORF">CYMTET_28465</name>
</gene>
<dbReference type="PANTHER" id="PTHR21236">
    <property type="entry name" value="GOLGI MEMBRANE PROTEIN YIP1"/>
    <property type="match status" value="1"/>
</dbReference>
<dbReference type="Proteomes" id="UP001190700">
    <property type="component" value="Unassembled WGS sequence"/>
</dbReference>
<dbReference type="PANTHER" id="PTHR21236:SF2">
    <property type="entry name" value="PROTEIN YIPF"/>
    <property type="match status" value="1"/>
</dbReference>
<dbReference type="InterPro" id="IPR006977">
    <property type="entry name" value="Yip1_dom"/>
</dbReference>
<evidence type="ECO:0000256" key="2">
    <source>
        <dbReference type="ARBA" id="ARBA00010596"/>
    </source>
</evidence>
<dbReference type="AlphaFoldDB" id="A0AAE0FMX0"/>
<keyword evidence="5 6" id="KW-0472">Membrane</keyword>
<dbReference type="InterPro" id="IPR045231">
    <property type="entry name" value="Yip1/4-like"/>
</dbReference>